<organism evidence="2 3">
    <name type="scientific">Luteimonas vadosa</name>
    <dbReference type="NCBI Taxonomy" id="1165507"/>
    <lineage>
        <taxon>Bacteria</taxon>
        <taxon>Pseudomonadati</taxon>
        <taxon>Pseudomonadota</taxon>
        <taxon>Gammaproteobacteria</taxon>
        <taxon>Lysobacterales</taxon>
        <taxon>Lysobacteraceae</taxon>
        <taxon>Luteimonas</taxon>
    </lineage>
</organism>
<keyword evidence="3" id="KW-1185">Reference proteome</keyword>
<keyword evidence="1" id="KW-0472">Membrane</keyword>
<feature type="transmembrane region" description="Helical" evidence="1">
    <location>
        <begin position="316"/>
        <end position="335"/>
    </location>
</feature>
<name>A0ABP9DY82_9GAMM</name>
<feature type="transmembrane region" description="Helical" evidence="1">
    <location>
        <begin position="448"/>
        <end position="471"/>
    </location>
</feature>
<evidence type="ECO:0008006" key="4">
    <source>
        <dbReference type="Google" id="ProtNLM"/>
    </source>
</evidence>
<proteinExistence type="predicted"/>
<protein>
    <recommendedName>
        <fullName evidence="4">SMODS and SLOG-associating 2TM effector domain-containing protein</fullName>
    </recommendedName>
</protein>
<evidence type="ECO:0000313" key="2">
    <source>
        <dbReference type="EMBL" id="GAA4861748.1"/>
    </source>
</evidence>
<accession>A0ABP9DY82</accession>
<feature type="transmembrane region" description="Helical" evidence="1">
    <location>
        <begin position="477"/>
        <end position="497"/>
    </location>
</feature>
<evidence type="ECO:0000256" key="1">
    <source>
        <dbReference type="SAM" id="Phobius"/>
    </source>
</evidence>
<comment type="caution">
    <text evidence="2">The sequence shown here is derived from an EMBL/GenBank/DDBJ whole genome shotgun (WGS) entry which is preliminary data.</text>
</comment>
<evidence type="ECO:0000313" key="3">
    <source>
        <dbReference type="Proteomes" id="UP001501323"/>
    </source>
</evidence>
<gene>
    <name evidence="2" type="ORF">GCM10023332_12180</name>
</gene>
<keyword evidence="1" id="KW-0812">Transmembrane</keyword>
<dbReference type="EMBL" id="BAABJY010000002">
    <property type="protein sequence ID" value="GAA4861748.1"/>
    <property type="molecule type" value="Genomic_DNA"/>
</dbReference>
<reference evidence="3" key="1">
    <citation type="journal article" date="2019" name="Int. J. Syst. Evol. Microbiol.">
        <title>The Global Catalogue of Microorganisms (GCM) 10K type strain sequencing project: providing services to taxonomists for standard genome sequencing and annotation.</title>
        <authorList>
            <consortium name="The Broad Institute Genomics Platform"/>
            <consortium name="The Broad Institute Genome Sequencing Center for Infectious Disease"/>
            <person name="Wu L."/>
            <person name="Ma J."/>
        </authorList>
    </citation>
    <scope>NUCLEOTIDE SEQUENCE [LARGE SCALE GENOMIC DNA]</scope>
    <source>
        <strain evidence="3">JCM 18392</strain>
    </source>
</reference>
<keyword evidence="1" id="KW-1133">Transmembrane helix</keyword>
<feature type="transmembrane region" description="Helical" evidence="1">
    <location>
        <begin position="290"/>
        <end position="310"/>
    </location>
</feature>
<sequence>MPEQPDTPSTTHLVVGVTGHRKLRDADIDRVKEQVRAFFLDLQARYPETPLLLLSPLAEGADGLVADVAFELGLRVIAPLPLPVELYREDFDEPGARERFEQRLARAEVLVLPLHEDGLGSPAVPGAARDRQYAEAGFFVSRHCHVLLALWDGRDQESLGGTSHVVRFHLHGDLPGQISHRPAALNLLGIDENTLVRHIPVSRRVAPQQDNTEPRWLTSRDGVHTGDAVPEAFDRMFRNQADFNADIDKYADEIDQERRRSGQAPGCPIHRLFMAADWMARTYQQRVARVLRVTYVLAAATGAAFILYAHVHSQDAMIYLYLLLFGAGVILAMLARRREWHRKYLDYRALAEGLRVQSYWRRSGVVDIANPSHANENFMQEQDVELGWIRNVMRAANLEGLLAPMRAAEPEVDAVIDEWIGTSRSDGQLRYFTVTAAKRARHHRQAEFLGHASLALGIGISVILALFAHQWGHDTKTVLVVAMGLLSVGAGVHEAYAHKKADKELVKQYRFMERIYGGARRRLDTATTVEEKREILRVLGEAALAEHAEWTLMHRERPLEHTRLGG</sequence>
<dbReference type="RefSeq" id="WP_345294639.1">
    <property type="nucleotide sequence ID" value="NZ_BAABJY010000002.1"/>
</dbReference>
<dbReference type="Proteomes" id="UP001501323">
    <property type="component" value="Unassembled WGS sequence"/>
</dbReference>
<dbReference type="Gene3D" id="3.40.50.450">
    <property type="match status" value="1"/>
</dbReference>